<comment type="caution">
    <text evidence="1">The sequence shown here is derived from an EMBL/GenBank/DDBJ whole genome shotgun (WGS) entry which is preliminary data.</text>
</comment>
<dbReference type="EMBL" id="BAAADB010000012">
    <property type="protein sequence ID" value="GAA0509330.1"/>
    <property type="molecule type" value="Genomic_DNA"/>
</dbReference>
<proteinExistence type="predicted"/>
<evidence type="ECO:0000313" key="2">
    <source>
        <dbReference type="Proteomes" id="UP001500191"/>
    </source>
</evidence>
<sequence>MTEPMQFGRQAVKRPPFEISGVSFSSLPLSLAEERRLAGAGADATTDDAAMDALLGVLSALLNARTQGESVGADWLMENLTAGDLEGIVSYLRGEAAAD</sequence>
<accession>A0ABP3LYY5</accession>
<evidence type="ECO:0000313" key="1">
    <source>
        <dbReference type="EMBL" id="GAA0509330.1"/>
    </source>
</evidence>
<name>A0ABP3LYY5_9DEIO</name>
<organism evidence="1 2">
    <name type="scientific">Deinococcus depolymerans</name>
    <dbReference type="NCBI Taxonomy" id="392408"/>
    <lineage>
        <taxon>Bacteria</taxon>
        <taxon>Thermotogati</taxon>
        <taxon>Deinococcota</taxon>
        <taxon>Deinococci</taxon>
        <taxon>Deinococcales</taxon>
        <taxon>Deinococcaceae</taxon>
        <taxon>Deinococcus</taxon>
    </lineage>
</organism>
<reference evidence="2" key="1">
    <citation type="journal article" date="2019" name="Int. J. Syst. Evol. Microbiol.">
        <title>The Global Catalogue of Microorganisms (GCM) 10K type strain sequencing project: providing services to taxonomists for standard genome sequencing and annotation.</title>
        <authorList>
            <consortium name="The Broad Institute Genomics Platform"/>
            <consortium name="The Broad Institute Genome Sequencing Center for Infectious Disease"/>
            <person name="Wu L."/>
            <person name="Ma J."/>
        </authorList>
    </citation>
    <scope>NUCLEOTIDE SEQUENCE [LARGE SCALE GENOMIC DNA]</scope>
    <source>
        <strain evidence="2">JCM 14368</strain>
    </source>
</reference>
<keyword evidence="2" id="KW-1185">Reference proteome</keyword>
<gene>
    <name evidence="1" type="ORF">GCM10008937_16490</name>
</gene>
<protein>
    <submittedName>
        <fullName evidence="1">Uncharacterized protein</fullName>
    </submittedName>
</protein>
<dbReference type="Proteomes" id="UP001500191">
    <property type="component" value="Unassembled WGS sequence"/>
</dbReference>
<dbReference type="RefSeq" id="WP_343757624.1">
    <property type="nucleotide sequence ID" value="NZ_BAAADB010000012.1"/>
</dbReference>